<dbReference type="AlphaFoldDB" id="A0A8J7C6L1"/>
<name>A0A8J7C6L1_9CYAN</name>
<organism evidence="1 2">
    <name type="scientific">Iningainema tapete BLCC-T55</name>
    <dbReference type="NCBI Taxonomy" id="2748662"/>
    <lineage>
        <taxon>Bacteria</taxon>
        <taxon>Bacillati</taxon>
        <taxon>Cyanobacteriota</taxon>
        <taxon>Cyanophyceae</taxon>
        <taxon>Nostocales</taxon>
        <taxon>Scytonemataceae</taxon>
        <taxon>Iningainema tapete</taxon>
    </lineage>
</organism>
<dbReference type="Proteomes" id="UP000629098">
    <property type="component" value="Unassembled WGS sequence"/>
</dbReference>
<dbReference type="EMBL" id="JACXAE010000034">
    <property type="protein sequence ID" value="MBD2772141.1"/>
    <property type="molecule type" value="Genomic_DNA"/>
</dbReference>
<gene>
    <name evidence="1" type="ORF">ICL16_08610</name>
</gene>
<accession>A0A8J7C6L1</accession>
<comment type="caution">
    <text evidence="1">The sequence shown here is derived from an EMBL/GenBank/DDBJ whole genome shotgun (WGS) entry which is preliminary data.</text>
</comment>
<evidence type="ECO:0000313" key="2">
    <source>
        <dbReference type="Proteomes" id="UP000629098"/>
    </source>
</evidence>
<sequence length="394" mass="45430">METTQKAISYSQKHQLEPNPTAHIENSSLEYLHVAFLLWEYKTSYSKKEYRRLLNTYGWDKGSAEEIRALKIGENFLEFACCPQHLAPIPVTILLKLCSEKYKPIINQLQDYPIGGLTCEVVLELIEERKALLKAEKQASQNSFEEKPSIWRRTPRGERFVQFPPLWEENHQTGVLAQELIDEYGLLPQAILREAITDYHAKLTQEKEQSQETAESEMVVVDSEIPPQVEISPIESEETKKEVISSVEQNEQAITLQVREFATDGNRQNGYSPTSSVTEQQPVEVEEAFILAEKLRSSNSYYQIRCSLYRHFNVKDQAWELLSPEERSRIEKLLPQEVLALNEARNSGLIVDFYELETGWFQIFIHGVDTPISVSKSNVFDWLKEQESITSVIV</sequence>
<proteinExistence type="predicted"/>
<evidence type="ECO:0000313" key="1">
    <source>
        <dbReference type="EMBL" id="MBD2772141.1"/>
    </source>
</evidence>
<reference evidence="1" key="1">
    <citation type="submission" date="2020-09" db="EMBL/GenBank/DDBJ databases">
        <title>Iningainema tapete sp. nov. (Scytonemataceae, Cyanobacteria) from greenhouses in central Florida (USA) produces two types of nodularin with biosynthetic potential for microcystin-LR and anabaenopeptins.</title>
        <authorList>
            <person name="Berthold D.E."/>
            <person name="Lefler F.W."/>
            <person name="Huang I.-S."/>
            <person name="Abdulla H."/>
            <person name="Zimba P.V."/>
            <person name="Laughinghouse H.D. IV."/>
        </authorList>
    </citation>
    <scope>NUCLEOTIDE SEQUENCE</scope>
    <source>
        <strain evidence="1">BLCCT55</strain>
    </source>
</reference>
<protein>
    <submittedName>
        <fullName evidence="1">Uncharacterized protein</fullName>
    </submittedName>
</protein>
<keyword evidence="2" id="KW-1185">Reference proteome</keyword>
<dbReference type="RefSeq" id="WP_190826425.1">
    <property type="nucleotide sequence ID" value="NZ_CAWPPI010000034.1"/>
</dbReference>